<keyword evidence="3" id="KW-0812">Transmembrane</keyword>
<dbReference type="Proteomes" id="UP000799779">
    <property type="component" value="Unassembled WGS sequence"/>
</dbReference>
<dbReference type="InterPro" id="IPR001461">
    <property type="entry name" value="Aspartic_peptidase_A1"/>
</dbReference>
<organism evidence="5 6">
    <name type="scientific">Amniculicola lignicola CBS 123094</name>
    <dbReference type="NCBI Taxonomy" id="1392246"/>
    <lineage>
        <taxon>Eukaryota</taxon>
        <taxon>Fungi</taxon>
        <taxon>Dikarya</taxon>
        <taxon>Ascomycota</taxon>
        <taxon>Pezizomycotina</taxon>
        <taxon>Dothideomycetes</taxon>
        <taxon>Pleosporomycetidae</taxon>
        <taxon>Pleosporales</taxon>
        <taxon>Amniculicolaceae</taxon>
        <taxon>Amniculicola</taxon>
    </lineage>
</organism>
<evidence type="ECO:0000256" key="2">
    <source>
        <dbReference type="SAM" id="MobiDB-lite"/>
    </source>
</evidence>
<dbReference type="GO" id="GO:0006508">
    <property type="term" value="P:proteolysis"/>
    <property type="evidence" value="ECO:0007669"/>
    <property type="project" value="UniProtKB-KW"/>
</dbReference>
<sequence length="680" mass="75357">ALPPPVVVAPDQDWEGIDGSWNTFTLRVGEPAQYVHVFISTASQQTWVIDDEACMKGPVDPATGRMVNKTMDTKCYRSRGITFNYTATTTWNQIGFYELGLEQNLNLTGNGRYGYETVGFGHPGEMGPTLKNTTVGTLIEPHFWLGHFGVNGKSTNFTTFADPSPSYMSYLFQDKLIPSLSFAYTAGAQYHLNAVLGSLTLGGYDASRFIPNDLTFEFSPDNERDIVVGVVDILGKTTTRSNINLLTRDGFTMYIDSTVAELWLPHEVCDAFEEHFGLKYDNQTDLYLVDDELHQQLIAENASITFSFGQKFATNATVDIVLPYAAMDLEASPPYRGLNNTSKYYPIRRAENEEQYVLGRTFLQEAYLIVDWERQNFSISQCSWVFGQEKDIVPIISPNYITKKPSKGSPRPKRISTGAIIGIALGGGFCFAMVLFGIAFMIWRRRQNAKKQMIAAQYAAKATTAKESAEKREAEPPTSPTKDLDEGTKVFPKAELPGESISRPGALRDVKEADPTSPSSPGMSSPAIEVDNTERQVFEMPGDFPATQEAGGRELSEKETMMVREQRINGTDPNQQPLITPTTEEPPRRLAPVSPSEVTMVNRRIPAASTNTVSPNSTSVSPTTPRTPMDGALLEANDTFFQPSRMARDGRFLETDDTLLSPISPLDGSTDSTRRRFSYE</sequence>
<dbReference type="EMBL" id="ML977556">
    <property type="protein sequence ID" value="KAF2008081.1"/>
    <property type="molecule type" value="Genomic_DNA"/>
</dbReference>
<dbReference type="PROSITE" id="PS51767">
    <property type="entry name" value="PEPTIDASE_A1"/>
    <property type="match status" value="1"/>
</dbReference>
<dbReference type="PRINTS" id="PR00792">
    <property type="entry name" value="PEPSIN"/>
</dbReference>
<feature type="compositionally biased region" description="Low complexity" evidence="2">
    <location>
        <begin position="515"/>
        <end position="526"/>
    </location>
</feature>
<dbReference type="InterPro" id="IPR034164">
    <property type="entry name" value="Pepsin-like_dom"/>
</dbReference>
<dbReference type="Pfam" id="PF00026">
    <property type="entry name" value="Asp"/>
    <property type="match status" value="1"/>
</dbReference>
<keyword evidence="5" id="KW-0378">Hydrolase</keyword>
<feature type="compositionally biased region" description="Low complexity" evidence="2">
    <location>
        <begin position="609"/>
        <end position="624"/>
    </location>
</feature>
<keyword evidence="3" id="KW-1133">Transmembrane helix</keyword>
<gene>
    <name evidence="5" type="ORF">P154DRAFT_400490</name>
</gene>
<dbReference type="Gene3D" id="2.40.70.10">
    <property type="entry name" value="Acid Proteases"/>
    <property type="match status" value="2"/>
</dbReference>
<dbReference type="PANTHER" id="PTHR47966">
    <property type="entry name" value="BETA-SITE APP-CLEAVING ENZYME, ISOFORM A-RELATED"/>
    <property type="match status" value="1"/>
</dbReference>
<reference evidence="5" key="1">
    <citation type="journal article" date="2020" name="Stud. Mycol.">
        <title>101 Dothideomycetes genomes: a test case for predicting lifestyles and emergence of pathogens.</title>
        <authorList>
            <person name="Haridas S."/>
            <person name="Albert R."/>
            <person name="Binder M."/>
            <person name="Bloem J."/>
            <person name="Labutti K."/>
            <person name="Salamov A."/>
            <person name="Andreopoulos B."/>
            <person name="Baker S."/>
            <person name="Barry K."/>
            <person name="Bills G."/>
            <person name="Bluhm B."/>
            <person name="Cannon C."/>
            <person name="Castanera R."/>
            <person name="Culley D."/>
            <person name="Daum C."/>
            <person name="Ezra D."/>
            <person name="Gonzalez J."/>
            <person name="Henrissat B."/>
            <person name="Kuo A."/>
            <person name="Liang C."/>
            <person name="Lipzen A."/>
            <person name="Lutzoni F."/>
            <person name="Magnuson J."/>
            <person name="Mondo S."/>
            <person name="Nolan M."/>
            <person name="Ohm R."/>
            <person name="Pangilinan J."/>
            <person name="Park H.-J."/>
            <person name="Ramirez L."/>
            <person name="Alfaro M."/>
            <person name="Sun H."/>
            <person name="Tritt A."/>
            <person name="Yoshinaga Y."/>
            <person name="Zwiers L.-H."/>
            <person name="Turgeon B."/>
            <person name="Goodwin S."/>
            <person name="Spatafora J."/>
            <person name="Crous P."/>
            <person name="Grigoriev I."/>
        </authorList>
    </citation>
    <scope>NUCLEOTIDE SEQUENCE</scope>
    <source>
        <strain evidence="5">CBS 123094</strain>
    </source>
</reference>
<keyword evidence="3" id="KW-0472">Membrane</keyword>
<dbReference type="AlphaFoldDB" id="A0A6A5X5E9"/>
<dbReference type="OrthoDB" id="4074350at2759"/>
<evidence type="ECO:0000256" key="3">
    <source>
        <dbReference type="SAM" id="Phobius"/>
    </source>
</evidence>
<evidence type="ECO:0000313" key="6">
    <source>
        <dbReference type="Proteomes" id="UP000799779"/>
    </source>
</evidence>
<feature type="region of interest" description="Disordered" evidence="2">
    <location>
        <begin position="464"/>
        <end position="527"/>
    </location>
</feature>
<feature type="domain" description="Peptidase A1" evidence="4">
    <location>
        <begin position="22"/>
        <end position="380"/>
    </location>
</feature>
<feature type="region of interest" description="Disordered" evidence="2">
    <location>
        <begin position="567"/>
        <end position="631"/>
    </location>
</feature>
<name>A0A6A5X5E9_9PLEO</name>
<dbReference type="CDD" id="cd12087">
    <property type="entry name" value="TM_EGFR-like"/>
    <property type="match status" value="1"/>
</dbReference>
<feature type="transmembrane region" description="Helical" evidence="3">
    <location>
        <begin position="419"/>
        <end position="443"/>
    </location>
</feature>
<dbReference type="GO" id="GO:0004190">
    <property type="term" value="F:aspartic-type endopeptidase activity"/>
    <property type="evidence" value="ECO:0007669"/>
    <property type="project" value="InterPro"/>
</dbReference>
<proteinExistence type="inferred from homology"/>
<feature type="non-terminal residue" evidence="5">
    <location>
        <position position="680"/>
    </location>
</feature>
<dbReference type="PANTHER" id="PTHR47966:SF51">
    <property type="entry name" value="BETA-SITE APP-CLEAVING ENZYME, ISOFORM A-RELATED"/>
    <property type="match status" value="1"/>
</dbReference>
<dbReference type="GO" id="GO:0000324">
    <property type="term" value="C:fungal-type vacuole"/>
    <property type="evidence" value="ECO:0007669"/>
    <property type="project" value="TreeGrafter"/>
</dbReference>
<feature type="compositionally biased region" description="Polar residues" evidence="2">
    <location>
        <begin position="568"/>
        <end position="583"/>
    </location>
</feature>
<protein>
    <submittedName>
        <fullName evidence="5">Acid protease</fullName>
    </submittedName>
</protein>
<evidence type="ECO:0000256" key="1">
    <source>
        <dbReference type="ARBA" id="ARBA00007447"/>
    </source>
</evidence>
<dbReference type="CDD" id="cd05471">
    <property type="entry name" value="pepsin_like"/>
    <property type="match status" value="1"/>
</dbReference>
<evidence type="ECO:0000313" key="5">
    <source>
        <dbReference type="EMBL" id="KAF2008081.1"/>
    </source>
</evidence>
<feature type="region of interest" description="Disordered" evidence="2">
    <location>
        <begin position="652"/>
        <end position="680"/>
    </location>
</feature>
<keyword evidence="5" id="KW-0645">Protease</keyword>
<feature type="non-terminal residue" evidence="5">
    <location>
        <position position="1"/>
    </location>
</feature>
<keyword evidence="6" id="KW-1185">Reference proteome</keyword>
<dbReference type="InterPro" id="IPR021109">
    <property type="entry name" value="Peptidase_aspartic_dom_sf"/>
</dbReference>
<evidence type="ECO:0000259" key="4">
    <source>
        <dbReference type="PROSITE" id="PS51767"/>
    </source>
</evidence>
<accession>A0A6A5X5E9</accession>
<comment type="similarity">
    <text evidence="1">Belongs to the peptidase A1 family.</text>
</comment>
<dbReference type="InterPro" id="IPR033121">
    <property type="entry name" value="PEPTIDASE_A1"/>
</dbReference>
<dbReference type="SUPFAM" id="SSF50630">
    <property type="entry name" value="Acid proteases"/>
    <property type="match status" value="1"/>
</dbReference>